<feature type="domain" description="N-acetyltransferase" evidence="1">
    <location>
        <begin position="16"/>
        <end position="161"/>
    </location>
</feature>
<dbReference type="Proteomes" id="UP000196655">
    <property type="component" value="Unassembled WGS sequence"/>
</dbReference>
<dbReference type="AlphaFoldDB" id="A0A211Z867"/>
<dbReference type="EMBL" id="NHON01000102">
    <property type="protein sequence ID" value="OWJ61426.1"/>
    <property type="molecule type" value="Genomic_DNA"/>
</dbReference>
<reference evidence="3" key="1">
    <citation type="submission" date="2017-05" db="EMBL/GenBank/DDBJ databases">
        <authorList>
            <person name="Macchi M."/>
            <person name="Festa S."/>
            <person name="Coppotelli B.M."/>
            <person name="Morelli I.S."/>
        </authorList>
    </citation>
    <scope>NUCLEOTIDE SEQUENCE [LARGE SCALE GENOMIC DNA]</scope>
    <source>
        <strain evidence="3">I</strain>
    </source>
</reference>
<proteinExistence type="predicted"/>
<accession>A0A211Z867</accession>
<dbReference type="RefSeq" id="WP_088156325.1">
    <property type="nucleotide sequence ID" value="NZ_NHON01000102.1"/>
</dbReference>
<dbReference type="Pfam" id="PF00583">
    <property type="entry name" value="Acetyltransf_1"/>
    <property type="match status" value="1"/>
</dbReference>
<organism evidence="2 3">
    <name type="scientific">Inquilinus limosus</name>
    <dbReference type="NCBI Taxonomy" id="171674"/>
    <lineage>
        <taxon>Bacteria</taxon>
        <taxon>Pseudomonadati</taxon>
        <taxon>Pseudomonadota</taxon>
        <taxon>Alphaproteobacteria</taxon>
        <taxon>Rhodospirillales</taxon>
        <taxon>Rhodospirillaceae</taxon>
        <taxon>Inquilinus</taxon>
    </lineage>
</organism>
<evidence type="ECO:0000259" key="1">
    <source>
        <dbReference type="PROSITE" id="PS51186"/>
    </source>
</evidence>
<dbReference type="SUPFAM" id="SSF55729">
    <property type="entry name" value="Acyl-CoA N-acyltransferases (Nat)"/>
    <property type="match status" value="1"/>
</dbReference>
<evidence type="ECO:0000313" key="3">
    <source>
        <dbReference type="Proteomes" id="UP000196655"/>
    </source>
</evidence>
<dbReference type="STRING" id="1122125.GCA_000423185_01056"/>
<dbReference type="InterPro" id="IPR000182">
    <property type="entry name" value="GNAT_dom"/>
</dbReference>
<evidence type="ECO:0000313" key="2">
    <source>
        <dbReference type="EMBL" id="OWJ61426.1"/>
    </source>
</evidence>
<name>A0A211Z867_9PROT</name>
<dbReference type="OrthoDB" id="9127144at2"/>
<dbReference type="InterPro" id="IPR050276">
    <property type="entry name" value="MshD_Acetyltransferase"/>
</dbReference>
<dbReference type="InterPro" id="IPR016181">
    <property type="entry name" value="Acyl_CoA_acyltransferase"/>
</dbReference>
<dbReference type="PANTHER" id="PTHR43617">
    <property type="entry name" value="L-AMINO ACID N-ACETYLTRANSFERASE"/>
    <property type="match status" value="1"/>
</dbReference>
<keyword evidence="3" id="KW-1185">Reference proteome</keyword>
<dbReference type="Gene3D" id="3.40.630.30">
    <property type="match status" value="1"/>
</dbReference>
<gene>
    <name evidence="2" type="ORF">BWR60_31020</name>
</gene>
<comment type="caution">
    <text evidence="2">The sequence shown here is derived from an EMBL/GenBank/DDBJ whole genome shotgun (WGS) entry which is preliminary data.</text>
</comment>
<protein>
    <recommendedName>
        <fullName evidence="1">N-acetyltransferase domain-containing protein</fullName>
    </recommendedName>
</protein>
<sequence>MYAYRAPPQPAAPAVRLVPLVTAQDRAVFGSLRVAPGQAGFVAANADSIAEADDSPWCVPLGVCDAAHGGPVGFVMHALDPQDGHRWIYRLMIDARYQGRGFGRSALRATLGILDRLPRSERVLLGVMPDNAAARRLYASEGFVETGETLGDELVLQRALHRVEAA</sequence>
<dbReference type="CDD" id="cd04301">
    <property type="entry name" value="NAT_SF"/>
    <property type="match status" value="1"/>
</dbReference>
<dbReference type="GO" id="GO:0016747">
    <property type="term" value="F:acyltransferase activity, transferring groups other than amino-acyl groups"/>
    <property type="evidence" value="ECO:0007669"/>
    <property type="project" value="InterPro"/>
</dbReference>
<dbReference type="PROSITE" id="PS51186">
    <property type="entry name" value="GNAT"/>
    <property type="match status" value="1"/>
</dbReference>